<organism evidence="1 2">
    <name type="scientific">Neorhizobium alkalisoli</name>
    <dbReference type="NCBI Taxonomy" id="528178"/>
    <lineage>
        <taxon>Bacteria</taxon>
        <taxon>Pseudomonadati</taxon>
        <taxon>Pseudomonadota</taxon>
        <taxon>Alphaproteobacteria</taxon>
        <taxon>Hyphomicrobiales</taxon>
        <taxon>Rhizobiaceae</taxon>
        <taxon>Rhizobium/Agrobacterium group</taxon>
        <taxon>Neorhizobium</taxon>
    </lineage>
</organism>
<evidence type="ECO:0000313" key="2">
    <source>
        <dbReference type="Proteomes" id="UP000320653"/>
    </source>
</evidence>
<dbReference type="EMBL" id="VIWP01000017">
    <property type="protein sequence ID" value="TWF43938.1"/>
    <property type="molecule type" value="Genomic_DNA"/>
</dbReference>
<gene>
    <name evidence="1" type="ORF">FHW37_11726</name>
</gene>
<dbReference type="AlphaFoldDB" id="A0A561Q0M7"/>
<comment type="caution">
    <text evidence="1">The sequence shown here is derived from an EMBL/GenBank/DDBJ whole genome shotgun (WGS) entry which is preliminary data.</text>
</comment>
<proteinExistence type="predicted"/>
<evidence type="ECO:0000313" key="1">
    <source>
        <dbReference type="EMBL" id="TWF43938.1"/>
    </source>
</evidence>
<reference evidence="1 2" key="1">
    <citation type="submission" date="2019-06" db="EMBL/GenBank/DDBJ databases">
        <title>Sorghum-associated microbial communities from plants grown in Nebraska, USA.</title>
        <authorList>
            <person name="Schachtman D."/>
        </authorList>
    </citation>
    <scope>NUCLEOTIDE SEQUENCE [LARGE SCALE GENOMIC DNA]</scope>
    <source>
        <strain evidence="1 2">1225</strain>
    </source>
</reference>
<sequence length="115" mass="12787">MASSTVVSSVEAFEFDLTSSSCEISRLLMSAIDCVDYDRMVAVDFIRKASLLLKAMAGRERGASKQGGLAPWQIKRVEQMIDIRDDFSGRAGPDDQAEHELFFNRLQGQLRNVPS</sequence>
<accession>A0A561Q0M7</accession>
<dbReference type="RefSeq" id="WP_246691024.1">
    <property type="nucleotide sequence ID" value="NZ_VIWP01000017.1"/>
</dbReference>
<dbReference type="Proteomes" id="UP000320653">
    <property type="component" value="Unassembled WGS sequence"/>
</dbReference>
<name>A0A561Q0M7_9HYPH</name>
<keyword evidence="2" id="KW-1185">Reference proteome</keyword>
<protein>
    <submittedName>
        <fullName evidence="1">Uncharacterized protein</fullName>
    </submittedName>
</protein>